<evidence type="ECO:0000256" key="1">
    <source>
        <dbReference type="SAM" id="Phobius"/>
    </source>
</evidence>
<proteinExistence type="predicted"/>
<dbReference type="AlphaFoldDB" id="A0A0D5C1Q5"/>
<reference evidence="2 3" key="2">
    <citation type="journal article" date="2016" name="ISME J.">
        <title>Physiological and genomic characterization of two novel marine thaumarchaeal strains indicates niche differentiation.</title>
        <authorList>
            <person name="Bayer B."/>
            <person name="Vojvoda J."/>
            <person name="Offre P."/>
            <person name="Alves R.J."/>
            <person name="Elisabeth N.H."/>
            <person name="Garcia J.A."/>
            <person name="Volland J.M."/>
            <person name="Srivastava A."/>
            <person name="Schleper C."/>
            <person name="Herndl G.J."/>
        </authorList>
    </citation>
    <scope>NUCLEOTIDE SEQUENCE [LARGE SCALE GENOMIC DNA]</scope>
    <source>
        <strain evidence="2 3">NF5</strain>
    </source>
</reference>
<dbReference type="KEGG" id="nin:NADRNF5_1049"/>
<organism evidence="2 3">
    <name type="scientific">Nitrosopumilus adriaticus</name>
    <dbReference type="NCBI Taxonomy" id="1580092"/>
    <lineage>
        <taxon>Archaea</taxon>
        <taxon>Nitrososphaerota</taxon>
        <taxon>Nitrososphaeria</taxon>
        <taxon>Nitrosopumilales</taxon>
        <taxon>Nitrosopumilaceae</taxon>
        <taxon>Nitrosopumilus</taxon>
    </lineage>
</organism>
<evidence type="ECO:0000313" key="3">
    <source>
        <dbReference type="Proteomes" id="UP000032408"/>
    </source>
</evidence>
<reference evidence="3" key="1">
    <citation type="submission" date="2015-03" db="EMBL/GenBank/DDBJ databases">
        <title>Characterization of two novel Thaumarchaeota isolated from the Northern Adriatic Sea.</title>
        <authorList>
            <person name="Bayer B."/>
            <person name="Vojvoda J."/>
            <person name="Offre P."/>
            <person name="Srivastava A."/>
            <person name="Elisabeth N."/>
            <person name="Garcia J.A.L."/>
            <person name="Schleper C."/>
            <person name="Herndl G.J."/>
        </authorList>
    </citation>
    <scope>NUCLEOTIDE SEQUENCE [LARGE SCALE GENOMIC DNA]</scope>
    <source>
        <strain evidence="3">NF5</strain>
    </source>
</reference>
<keyword evidence="1" id="KW-0472">Membrane</keyword>
<keyword evidence="1" id="KW-1133">Transmembrane helix</keyword>
<dbReference type="OrthoDB" id="11862at2157"/>
<keyword evidence="3" id="KW-1185">Reference proteome</keyword>
<dbReference type="HOGENOM" id="CLU_1127045_0_0_2"/>
<dbReference type="EMBL" id="CP011070">
    <property type="protein sequence ID" value="AJW70739.1"/>
    <property type="molecule type" value="Genomic_DNA"/>
</dbReference>
<sequence>MTSKNHSSTQKKNSRLKNRRGITDIISTMMLMAVTVTGASTLTYFMNDAFLSGNLGTTSTLEASSLNILLLAYDTRDSSGLLTLTDVDNKYDSLLCRSGCSSNPNNIPANDGTEFIVIQIQNNNLNSIFLEHLSINGQRYSWDISTSGVMLDTTIPLINGKYPADGMFSILPVTVGPIIQNENTEIQSGQTVNLLVKLDSVGTDIQLNKGIRLLLNSGQIQPVEFLLESGGAQ</sequence>
<dbReference type="STRING" id="1580092.NADRNF5_1049"/>
<name>A0A0D5C1Q5_9ARCH</name>
<evidence type="ECO:0000313" key="2">
    <source>
        <dbReference type="EMBL" id="AJW70739.1"/>
    </source>
</evidence>
<dbReference type="Proteomes" id="UP000032408">
    <property type="component" value="Chromosome"/>
</dbReference>
<keyword evidence="1" id="KW-0812">Transmembrane</keyword>
<gene>
    <name evidence="2" type="ORF">NADRNF5_1049</name>
</gene>
<protein>
    <submittedName>
        <fullName evidence="2">Uncharacterized protein</fullName>
    </submittedName>
</protein>
<feature type="transmembrane region" description="Helical" evidence="1">
    <location>
        <begin position="21"/>
        <end position="46"/>
    </location>
</feature>
<accession>A0A0D5C1Q5</accession>